<evidence type="ECO:0000313" key="10">
    <source>
        <dbReference type="Proteomes" id="UP000247476"/>
    </source>
</evidence>
<evidence type="ECO:0000256" key="5">
    <source>
        <dbReference type="ARBA" id="ARBA00022490"/>
    </source>
</evidence>
<evidence type="ECO:0000256" key="2">
    <source>
        <dbReference type="ARBA" id="ARBA00008107"/>
    </source>
</evidence>
<dbReference type="PIRSF" id="PIRSF003107">
    <property type="entry name" value="PhoU"/>
    <property type="match status" value="1"/>
</dbReference>
<evidence type="ECO:0000256" key="4">
    <source>
        <dbReference type="ARBA" id="ARBA00022448"/>
    </source>
</evidence>
<evidence type="ECO:0000256" key="3">
    <source>
        <dbReference type="ARBA" id="ARBA00011738"/>
    </source>
</evidence>
<keyword evidence="10" id="KW-1185">Reference proteome</keyword>
<dbReference type="Pfam" id="PF01895">
    <property type="entry name" value="PhoU"/>
    <property type="match status" value="2"/>
</dbReference>
<dbReference type="GO" id="GO:0030643">
    <property type="term" value="P:intracellular phosphate ion homeostasis"/>
    <property type="evidence" value="ECO:0007669"/>
    <property type="project" value="InterPro"/>
</dbReference>
<dbReference type="SUPFAM" id="SSF109755">
    <property type="entry name" value="PhoU-like"/>
    <property type="match status" value="1"/>
</dbReference>
<keyword evidence="5 7" id="KW-0963">Cytoplasm</keyword>
<evidence type="ECO:0000256" key="7">
    <source>
        <dbReference type="PIRNR" id="PIRNR003107"/>
    </source>
</evidence>
<comment type="function">
    <text evidence="7">Plays a role in the regulation of phosphate uptake.</text>
</comment>
<gene>
    <name evidence="9" type="primary">phoU</name>
    <name evidence="9" type="ORF">DLM86_00380</name>
</gene>
<accession>A0A2V5KGN0</accession>
<dbReference type="Gene3D" id="1.20.58.220">
    <property type="entry name" value="Phosphate transport system protein phou homolog 2, domain 2"/>
    <property type="match status" value="1"/>
</dbReference>
<organism evidence="9 10">
    <name type="scientific">Paenibacillus flagellatus</name>
    <dbReference type="NCBI Taxonomy" id="2211139"/>
    <lineage>
        <taxon>Bacteria</taxon>
        <taxon>Bacillati</taxon>
        <taxon>Bacillota</taxon>
        <taxon>Bacilli</taxon>
        <taxon>Bacillales</taxon>
        <taxon>Paenibacillaceae</taxon>
        <taxon>Paenibacillus</taxon>
    </lineage>
</organism>
<keyword evidence="4 7" id="KW-0813">Transport</keyword>
<proteinExistence type="inferred from homology"/>
<dbReference type="FunFam" id="1.20.58.220:FF:000004">
    <property type="entry name" value="Phosphate-specific transport system accessory protein PhoU"/>
    <property type="match status" value="1"/>
</dbReference>
<dbReference type="AlphaFoldDB" id="A0A2V5KGN0"/>
<dbReference type="InterPro" id="IPR028366">
    <property type="entry name" value="PhoU"/>
</dbReference>
<keyword evidence="6 7" id="KW-0592">Phosphate transport</keyword>
<dbReference type="Proteomes" id="UP000247476">
    <property type="component" value="Unassembled WGS sequence"/>
</dbReference>
<dbReference type="GO" id="GO:0005737">
    <property type="term" value="C:cytoplasm"/>
    <property type="evidence" value="ECO:0007669"/>
    <property type="project" value="UniProtKB-SubCell"/>
</dbReference>
<reference evidence="9 10" key="1">
    <citation type="submission" date="2018-05" db="EMBL/GenBank/DDBJ databases">
        <title>Paenibacillus flagellatus sp. nov., isolated from selenium mineral soil.</title>
        <authorList>
            <person name="Dai X."/>
        </authorList>
    </citation>
    <scope>NUCLEOTIDE SEQUENCE [LARGE SCALE GENOMIC DNA]</scope>
    <source>
        <strain evidence="9 10">DXL2</strain>
    </source>
</reference>
<dbReference type="OrthoDB" id="9814256at2"/>
<protein>
    <recommendedName>
        <fullName evidence="7">Phosphate-specific transport system accessory protein PhoU</fullName>
    </recommendedName>
</protein>
<dbReference type="NCBIfam" id="TIGR02135">
    <property type="entry name" value="phoU_full"/>
    <property type="match status" value="1"/>
</dbReference>
<dbReference type="GO" id="GO:0045936">
    <property type="term" value="P:negative regulation of phosphate metabolic process"/>
    <property type="evidence" value="ECO:0007669"/>
    <property type="project" value="InterPro"/>
</dbReference>
<dbReference type="RefSeq" id="WP_110838593.1">
    <property type="nucleotide sequence ID" value="NZ_QJVJ01000001.1"/>
</dbReference>
<sequence length="219" mass="24869">MTKRHNFDASLNELRKQLIEMGGKVEQAILKSVQSLKDGNQELARTVIADDPAVNAMEEHIDEIGTRLIATQQPVAKDLRRILIAFKMASDLERMADLAVDIAKVTLRIGEEPLIKPLVDIPRMAEIVQQMTRESIEAYVDENVDLAYRMAKMDDDVDHLHSQILRELFVFMVDNPKTVNQSLLLCFVSRYLERMADHATNIGESVVYLVRGQRPDLNA</sequence>
<comment type="similarity">
    <text evidence="2 7">Belongs to the PhoU family.</text>
</comment>
<evidence type="ECO:0000256" key="1">
    <source>
        <dbReference type="ARBA" id="ARBA00004496"/>
    </source>
</evidence>
<feature type="domain" description="PhoU" evidence="8">
    <location>
        <begin position="121"/>
        <end position="206"/>
    </location>
</feature>
<dbReference type="PANTHER" id="PTHR42930:SF3">
    <property type="entry name" value="PHOSPHATE-SPECIFIC TRANSPORT SYSTEM ACCESSORY PROTEIN PHOU"/>
    <property type="match status" value="1"/>
</dbReference>
<dbReference type="EMBL" id="QJVJ01000001">
    <property type="protein sequence ID" value="PYI57553.1"/>
    <property type="molecule type" value="Genomic_DNA"/>
</dbReference>
<dbReference type="GO" id="GO:0006817">
    <property type="term" value="P:phosphate ion transport"/>
    <property type="evidence" value="ECO:0007669"/>
    <property type="project" value="UniProtKB-KW"/>
</dbReference>
<evidence type="ECO:0000259" key="8">
    <source>
        <dbReference type="Pfam" id="PF01895"/>
    </source>
</evidence>
<dbReference type="InterPro" id="IPR026022">
    <property type="entry name" value="PhoU_dom"/>
</dbReference>
<evidence type="ECO:0000313" key="9">
    <source>
        <dbReference type="EMBL" id="PYI57553.1"/>
    </source>
</evidence>
<comment type="subunit">
    <text evidence="3 7">Homodimer.</text>
</comment>
<comment type="subcellular location">
    <subcellularLocation>
        <location evidence="1 7">Cytoplasm</location>
    </subcellularLocation>
</comment>
<dbReference type="InterPro" id="IPR038078">
    <property type="entry name" value="PhoU-like_sf"/>
</dbReference>
<evidence type="ECO:0000256" key="6">
    <source>
        <dbReference type="ARBA" id="ARBA00022592"/>
    </source>
</evidence>
<comment type="caution">
    <text evidence="9">The sequence shown here is derived from an EMBL/GenBank/DDBJ whole genome shotgun (WGS) entry which is preliminary data.</text>
</comment>
<name>A0A2V5KGN0_9BACL</name>
<feature type="domain" description="PhoU" evidence="8">
    <location>
        <begin position="18"/>
        <end position="105"/>
    </location>
</feature>
<dbReference type="PANTHER" id="PTHR42930">
    <property type="entry name" value="PHOSPHATE-SPECIFIC TRANSPORT SYSTEM ACCESSORY PROTEIN PHOU"/>
    <property type="match status" value="1"/>
</dbReference>